<evidence type="ECO:0000256" key="2">
    <source>
        <dbReference type="ARBA" id="ARBA00022448"/>
    </source>
</evidence>
<dbReference type="PANTHER" id="PTHR36203:SF1">
    <property type="entry name" value="ASCORBATE-SPECIFIC PTS SYSTEM EIIA COMPONENT"/>
    <property type="match status" value="1"/>
</dbReference>
<dbReference type="GO" id="GO:0005737">
    <property type="term" value="C:cytoplasm"/>
    <property type="evidence" value="ECO:0007669"/>
    <property type="project" value="UniProtKB-SubCell"/>
</dbReference>
<evidence type="ECO:0000256" key="1">
    <source>
        <dbReference type="ARBA" id="ARBA00004496"/>
    </source>
</evidence>
<evidence type="ECO:0000256" key="8">
    <source>
        <dbReference type="ARBA" id="ARBA00023159"/>
    </source>
</evidence>
<dbReference type="PROSITE" id="PS51372">
    <property type="entry name" value="PRD_2"/>
    <property type="match status" value="1"/>
</dbReference>
<evidence type="ECO:0000259" key="13">
    <source>
        <dbReference type="PROSITE" id="PS51099"/>
    </source>
</evidence>
<keyword evidence="4" id="KW-0597">Phosphoprotein</keyword>
<dbReference type="Gene3D" id="3.40.930.10">
    <property type="entry name" value="Mannitol-specific EII, Chain A"/>
    <property type="match status" value="1"/>
</dbReference>
<dbReference type="Proteomes" id="UP000290567">
    <property type="component" value="Unassembled WGS sequence"/>
</dbReference>
<gene>
    <name evidence="15" type="ORF">NRIC_05980</name>
</gene>
<evidence type="ECO:0000259" key="12">
    <source>
        <dbReference type="PROSITE" id="PS51094"/>
    </source>
</evidence>
<dbReference type="SUPFAM" id="SSF63520">
    <property type="entry name" value="PTS-regulatory domain, PRD"/>
    <property type="match status" value="1"/>
</dbReference>
<dbReference type="InterPro" id="IPR007737">
    <property type="entry name" value="Mga_HTH"/>
</dbReference>
<dbReference type="SUPFAM" id="SSF55804">
    <property type="entry name" value="Phoshotransferase/anion transport protein"/>
    <property type="match status" value="1"/>
</dbReference>
<evidence type="ECO:0000313" key="16">
    <source>
        <dbReference type="Proteomes" id="UP000290567"/>
    </source>
</evidence>
<feature type="domain" description="PTS EIIB type-2" evidence="13">
    <location>
        <begin position="396"/>
        <end position="484"/>
    </location>
</feature>
<dbReference type="InterPro" id="IPR002178">
    <property type="entry name" value="PTS_EIIA_type-2_dom"/>
</dbReference>
<keyword evidence="16" id="KW-1185">Reference proteome</keyword>
<feature type="domain" description="PTS EIIA type-2" evidence="12">
    <location>
        <begin position="543"/>
        <end position="684"/>
    </location>
</feature>
<dbReference type="CDD" id="cd00211">
    <property type="entry name" value="PTS_IIA_fru"/>
    <property type="match status" value="1"/>
</dbReference>
<feature type="domain" description="PRD" evidence="14">
    <location>
        <begin position="284"/>
        <end position="391"/>
    </location>
</feature>
<evidence type="ECO:0000256" key="3">
    <source>
        <dbReference type="ARBA" id="ARBA00022490"/>
    </source>
</evidence>
<dbReference type="InterPro" id="IPR036634">
    <property type="entry name" value="PRD_sf"/>
</dbReference>
<evidence type="ECO:0000256" key="10">
    <source>
        <dbReference type="ARBA" id="ARBA00041175"/>
    </source>
</evidence>
<reference evidence="16" key="1">
    <citation type="submission" date="2019-02" db="EMBL/GenBank/DDBJ databases">
        <title>Draft genome sequence of Enterococcus sp. Gos25-1.</title>
        <authorList>
            <person name="Tanaka N."/>
            <person name="Shiwa Y."/>
            <person name="Fujita N."/>
        </authorList>
    </citation>
    <scope>NUCLEOTIDE SEQUENCE [LARGE SCALE GENOMIC DNA]</scope>
    <source>
        <strain evidence="16">Gos25-1</strain>
    </source>
</reference>
<keyword evidence="7" id="KW-0418">Kinase</keyword>
<comment type="caution">
    <text evidence="15">The sequence shown here is derived from an EMBL/GenBank/DDBJ whole genome shotgun (WGS) entry which is preliminary data.</text>
</comment>
<dbReference type="GO" id="GO:0008982">
    <property type="term" value="F:protein-N(PI)-phosphohistidine-sugar phosphotransferase activity"/>
    <property type="evidence" value="ECO:0007669"/>
    <property type="project" value="InterPro"/>
</dbReference>
<evidence type="ECO:0000259" key="14">
    <source>
        <dbReference type="PROSITE" id="PS51372"/>
    </source>
</evidence>
<dbReference type="PROSITE" id="PS51099">
    <property type="entry name" value="PTS_EIIB_TYPE_2"/>
    <property type="match status" value="1"/>
</dbReference>
<dbReference type="PROSITE" id="PS51094">
    <property type="entry name" value="PTS_EIIA_TYPE_2"/>
    <property type="match status" value="1"/>
</dbReference>
<dbReference type="InterPro" id="IPR013011">
    <property type="entry name" value="PTS_EIIB_2"/>
</dbReference>
<dbReference type="Pfam" id="PF00874">
    <property type="entry name" value="PRD"/>
    <property type="match status" value="1"/>
</dbReference>
<dbReference type="InterPro" id="IPR016152">
    <property type="entry name" value="PTrfase/Anion_transptr"/>
</dbReference>
<evidence type="ECO:0000313" key="15">
    <source>
        <dbReference type="EMBL" id="GCF92707.1"/>
    </source>
</evidence>
<proteinExistence type="predicted"/>
<evidence type="ECO:0000256" key="6">
    <source>
        <dbReference type="ARBA" id="ARBA00022683"/>
    </source>
</evidence>
<dbReference type="OrthoDB" id="369398at2"/>
<evidence type="ECO:0000256" key="7">
    <source>
        <dbReference type="ARBA" id="ARBA00022777"/>
    </source>
</evidence>
<keyword evidence="5" id="KW-0808">Transferase</keyword>
<keyword evidence="15" id="KW-0762">Sugar transport</keyword>
<dbReference type="GO" id="GO:0016301">
    <property type="term" value="F:kinase activity"/>
    <property type="evidence" value="ECO:0007669"/>
    <property type="project" value="UniProtKB-KW"/>
</dbReference>
<dbReference type="InterPro" id="IPR011608">
    <property type="entry name" value="PRD"/>
</dbReference>
<keyword evidence="3" id="KW-0963">Cytoplasm</keyword>
<organism evidence="15 16">
    <name type="scientific">Enterococcus florum</name>
    <dbReference type="NCBI Taxonomy" id="2480627"/>
    <lineage>
        <taxon>Bacteria</taxon>
        <taxon>Bacillati</taxon>
        <taxon>Bacillota</taxon>
        <taxon>Bacilli</taxon>
        <taxon>Lactobacillales</taxon>
        <taxon>Enterococcaceae</taxon>
        <taxon>Enterococcus</taxon>
    </lineage>
</organism>
<dbReference type="EMBL" id="BJCC01000005">
    <property type="protein sequence ID" value="GCF92707.1"/>
    <property type="molecule type" value="Genomic_DNA"/>
</dbReference>
<keyword evidence="6" id="KW-0598">Phosphotransferase system</keyword>
<evidence type="ECO:0000256" key="11">
    <source>
        <dbReference type="ARBA" id="ARBA00042072"/>
    </source>
</evidence>
<keyword evidence="2" id="KW-0813">Transport</keyword>
<keyword evidence="8" id="KW-0010">Activator</keyword>
<evidence type="ECO:0000256" key="5">
    <source>
        <dbReference type="ARBA" id="ARBA00022679"/>
    </source>
</evidence>
<accession>A0A4P5P4H6</accession>
<dbReference type="GO" id="GO:0006355">
    <property type="term" value="P:regulation of DNA-templated transcription"/>
    <property type="evidence" value="ECO:0007669"/>
    <property type="project" value="InterPro"/>
</dbReference>
<evidence type="ECO:0000256" key="4">
    <source>
        <dbReference type="ARBA" id="ARBA00022553"/>
    </source>
</evidence>
<comment type="function">
    <text evidence="9">The phosphoenolpyruvate-dependent sugar phosphotransferase system (sugar PTS), a major carbohydrate active transport system, catalyzes the phosphorylation of incoming sugar substrates concomitantly with their translocation across the cell membrane. The enzyme II UlaABC PTS system is involved in ascorbate transport.</text>
</comment>
<dbReference type="Gene3D" id="1.10.1790.10">
    <property type="entry name" value="PRD domain"/>
    <property type="match status" value="1"/>
</dbReference>
<protein>
    <recommendedName>
        <fullName evidence="10">Ascorbate-specific PTS system EIIA component</fullName>
    </recommendedName>
    <alternativeName>
        <fullName evidence="11">Ascorbate-specific phosphotransferase enzyme IIA component</fullName>
    </alternativeName>
</protein>
<dbReference type="PANTHER" id="PTHR36203">
    <property type="entry name" value="ASCORBATE-SPECIFIC PTS SYSTEM EIIA COMPONENT"/>
    <property type="match status" value="1"/>
</dbReference>
<comment type="subcellular location">
    <subcellularLocation>
        <location evidence="1">Cytoplasm</location>
    </subcellularLocation>
</comment>
<dbReference type="InterPro" id="IPR051351">
    <property type="entry name" value="Ascorbate-PTS_EIIA_comp"/>
</dbReference>
<dbReference type="CDD" id="cd05568">
    <property type="entry name" value="PTS_IIB_bgl_like"/>
    <property type="match status" value="1"/>
</dbReference>
<dbReference type="Pfam" id="PF00359">
    <property type="entry name" value="PTS_EIIA_2"/>
    <property type="match status" value="1"/>
</dbReference>
<dbReference type="GO" id="GO:0009401">
    <property type="term" value="P:phosphoenolpyruvate-dependent sugar phosphotransferase system"/>
    <property type="evidence" value="ECO:0007669"/>
    <property type="project" value="UniProtKB-KW"/>
</dbReference>
<dbReference type="Pfam" id="PF05043">
    <property type="entry name" value="Mga"/>
    <property type="match status" value="1"/>
</dbReference>
<name>A0A4P5P4H6_9ENTE</name>
<dbReference type="Gene3D" id="3.40.50.2300">
    <property type="match status" value="1"/>
</dbReference>
<dbReference type="AlphaFoldDB" id="A0A4P5P4H6"/>
<evidence type="ECO:0000256" key="9">
    <source>
        <dbReference type="ARBA" id="ARBA00037387"/>
    </source>
</evidence>
<sequence length="688" mass="79762">MDMLEIQLLKTILLSNSISSTSLETKFNLSKGKIDYRIRKINGDLEMSSLGKIKKEGIFFTLTGDVKKIKSYVAKVSPTIHFSDKERSSLLYMIILLNQEETLQTLAEKMFVSKNTILKDKKRLQAEYLTPLGIELDFSRKKGFFLKGNEVEIRRLGIKMIREIEKTKDSLENYLTVIGVKTSVLEEIKERIHHLEHELGLEFTELKLQDLYLISYMCSTRSQQENMIKEGEFGSYVQMVEKDFYSKVYTALKPFFREKNSWIEVHFISIQLLSTSLIKIRSSYKDLELLEKIRAFISNFEILGITDIKNKAHLEEALYQHLIPAYYRIKFGLPDNEMLSLDSIENYEFIHPLVKQSIGMIEAYLDISFPEGELIYISIILLSFINEELDSRNKRKRAVVICQHGVSVSKLLLGELKLLFEDIEFIQNMSLKEFYQEDVDSIDIVFSTVPVNTTKELFIVNHLLTDEDKLQIKNEVRRRVNFDRSRIGSENKELIKNVISIVKKNTNVVDEEQLIKELQNCVLSSEMNLEVKAYQKRDPSLVDLLPISHIQIYRKVKSVEEAIRIAGRPLIKEGYVSPDYIKKVIEHHDPEYPYSVIAPDVAIPHAGPEDGVYKIGMSLLKLDEPVKFAEGIFISLIIVIAPKDKKSHIKAVTRLYELTKEHGFISVMKNLRYEKEIHEFFEVKCGRN</sequence>